<dbReference type="PANTHER" id="PTHR33463:SF209">
    <property type="entry name" value="DISEASE RESISTANCE PROTEIN RPS2-LIKE"/>
    <property type="match status" value="1"/>
</dbReference>
<proteinExistence type="predicted"/>
<protein>
    <recommendedName>
        <fullName evidence="2">Disease resistance protein At4g27190-like leucine-rich repeats domain-containing protein</fullName>
    </recommendedName>
</protein>
<evidence type="ECO:0000313" key="4">
    <source>
        <dbReference type="Proteomes" id="UP000288805"/>
    </source>
</evidence>
<feature type="domain" description="Disease resistance protein At4g27190-like leucine-rich repeats" evidence="2">
    <location>
        <begin position="2"/>
        <end position="126"/>
    </location>
</feature>
<dbReference type="EMBL" id="QGNW01002657">
    <property type="protein sequence ID" value="RVW13281.1"/>
    <property type="molecule type" value="Genomic_DNA"/>
</dbReference>
<accession>A0A438BQQ5</accession>
<dbReference type="AlphaFoldDB" id="A0A438BQQ5"/>
<keyword evidence="1" id="KW-0611">Plant defense</keyword>
<dbReference type="InterPro" id="IPR050905">
    <property type="entry name" value="Plant_NBS-LRR"/>
</dbReference>
<dbReference type="Proteomes" id="UP000288805">
    <property type="component" value="Unassembled WGS sequence"/>
</dbReference>
<reference evidence="3 4" key="1">
    <citation type="journal article" date="2018" name="PLoS Genet.">
        <title>Population sequencing reveals clonal diversity and ancestral inbreeding in the grapevine cultivar Chardonnay.</title>
        <authorList>
            <person name="Roach M.J."/>
            <person name="Johnson D.L."/>
            <person name="Bohlmann J."/>
            <person name="van Vuuren H.J."/>
            <person name="Jones S.J."/>
            <person name="Pretorius I.S."/>
            <person name="Schmidt S.A."/>
            <person name="Borneman A.R."/>
        </authorList>
    </citation>
    <scope>NUCLEOTIDE SEQUENCE [LARGE SCALE GENOMIC DNA]</scope>
    <source>
        <strain evidence="4">cv. Chardonnay</strain>
        <tissue evidence="3">Leaf</tissue>
    </source>
</reference>
<gene>
    <name evidence="3" type="ORF">CK203_103426</name>
</gene>
<evidence type="ECO:0000313" key="3">
    <source>
        <dbReference type="EMBL" id="RVW13281.1"/>
    </source>
</evidence>
<dbReference type="Pfam" id="PF23247">
    <property type="entry name" value="LRR_RPS2"/>
    <property type="match status" value="1"/>
</dbReference>
<dbReference type="PANTHER" id="PTHR33463">
    <property type="entry name" value="NB-ARC DOMAIN-CONTAINING PROTEIN-RELATED"/>
    <property type="match status" value="1"/>
</dbReference>
<dbReference type="SUPFAM" id="SSF52058">
    <property type="entry name" value="L domain-like"/>
    <property type="match status" value="1"/>
</dbReference>
<evidence type="ECO:0000259" key="2">
    <source>
        <dbReference type="Pfam" id="PF23247"/>
    </source>
</evidence>
<comment type="caution">
    <text evidence="3">The sequence shown here is derived from an EMBL/GenBank/DDBJ whole genome shotgun (WGS) entry which is preliminary data.</text>
</comment>
<sequence>MLKEIWHGQIPPKSFCNLHSLLVENCALLLKVLPFYLLCSLQNLEEVFDLEGLDVNNEHVRLLSKLTKLSLIGFPKLRHICNKEPRDNLCFQNLKWLNVDNCGSLRNLFPPSMASDLVPLGAVEVMATSSIIFPQLTHLSLESLPNLTSIYPGCHSLQQLNHGILDMPFGVLFNENVSLALKILFFTIS</sequence>
<organism evidence="3 4">
    <name type="scientific">Vitis vinifera</name>
    <name type="common">Grape</name>
    <dbReference type="NCBI Taxonomy" id="29760"/>
    <lineage>
        <taxon>Eukaryota</taxon>
        <taxon>Viridiplantae</taxon>
        <taxon>Streptophyta</taxon>
        <taxon>Embryophyta</taxon>
        <taxon>Tracheophyta</taxon>
        <taxon>Spermatophyta</taxon>
        <taxon>Magnoliopsida</taxon>
        <taxon>eudicotyledons</taxon>
        <taxon>Gunneridae</taxon>
        <taxon>Pentapetalae</taxon>
        <taxon>rosids</taxon>
        <taxon>Vitales</taxon>
        <taxon>Vitaceae</taxon>
        <taxon>Viteae</taxon>
        <taxon>Vitis</taxon>
    </lineage>
</organism>
<dbReference type="InterPro" id="IPR057135">
    <property type="entry name" value="At4g27190-like_LRR"/>
</dbReference>
<name>A0A438BQQ5_VITVI</name>
<evidence type="ECO:0000256" key="1">
    <source>
        <dbReference type="ARBA" id="ARBA00022821"/>
    </source>
</evidence>